<keyword evidence="8 11" id="KW-0539">Nucleus</keyword>
<evidence type="ECO:0000256" key="9">
    <source>
        <dbReference type="ARBA" id="ARBA00029821"/>
    </source>
</evidence>
<evidence type="ECO:0000256" key="6">
    <source>
        <dbReference type="ARBA" id="ARBA00022691"/>
    </source>
</evidence>
<keyword evidence="4 11" id="KW-0489">Methyltransferase</keyword>
<dbReference type="EC" id="2.1.1.360" evidence="2 11"/>
<feature type="domain" description="DOT1" evidence="12">
    <location>
        <begin position="173"/>
        <end position="456"/>
    </location>
</feature>
<evidence type="ECO:0000256" key="7">
    <source>
        <dbReference type="ARBA" id="ARBA00022853"/>
    </source>
</evidence>
<comment type="function">
    <text evidence="11">Histone methyltransferase that specifically trimethylates histone H3 to form H3K79me3. This methylation is required for telomere silencing and for the pachytene checkpoint during the meiotic cell cycle by allowing the recruitment of RAD9 to double strand breaks. Nucleosomes are preferred as substrate compared to free histone.</text>
</comment>
<dbReference type="SUPFAM" id="SSF53335">
    <property type="entry name" value="S-adenosyl-L-methionine-dependent methyltransferases"/>
    <property type="match status" value="1"/>
</dbReference>
<comment type="similarity">
    <text evidence="11">Belongs to the class I-like SAM-binding methyltransferase superfamily. DOT1 family.</text>
</comment>
<keyword evidence="5 11" id="KW-0808">Transferase</keyword>
<protein>
    <recommendedName>
        <fullName evidence="3 11">Histone-lysine N-methyltransferase, H3 lysine-79 specific</fullName>
        <ecNumber evidence="2 11">2.1.1.360</ecNumber>
    </recommendedName>
    <alternativeName>
        <fullName evidence="9 11">Histone H3-K79 methyltransferase</fullName>
    </alternativeName>
</protein>
<evidence type="ECO:0000256" key="11">
    <source>
        <dbReference type="RuleBase" id="RU271113"/>
    </source>
</evidence>
<dbReference type="Pfam" id="PF08123">
    <property type="entry name" value="DOT1"/>
    <property type="match status" value="1"/>
</dbReference>
<dbReference type="PROSITE" id="PS51569">
    <property type="entry name" value="DOT1"/>
    <property type="match status" value="1"/>
</dbReference>
<keyword evidence="6 11" id="KW-0949">S-adenosyl-L-methionine</keyword>
<dbReference type="GO" id="GO:0032259">
    <property type="term" value="P:methylation"/>
    <property type="evidence" value="ECO:0007669"/>
    <property type="project" value="UniProtKB-KW"/>
</dbReference>
<dbReference type="InterPro" id="IPR030445">
    <property type="entry name" value="H3-K79_meTrfase"/>
</dbReference>
<accession>A0ABR3AFD3</accession>
<keyword evidence="14" id="KW-1185">Reference proteome</keyword>
<dbReference type="Gene3D" id="3.40.50.150">
    <property type="entry name" value="Vaccinia Virus protein VP39"/>
    <property type="match status" value="1"/>
</dbReference>
<comment type="catalytic activity">
    <reaction evidence="10 11">
        <text>L-lysyl(79)-[histone H3] + 3 S-adenosyl-L-methionine = N(6),N(6),N(6)-trimethyl-L-lysyl(79)-[histone H3] + 3 S-adenosyl-L-homocysteine + 3 H(+)</text>
        <dbReference type="Rhea" id="RHEA:60328"/>
        <dbReference type="Rhea" id="RHEA-COMP:15549"/>
        <dbReference type="Rhea" id="RHEA-COMP:15552"/>
        <dbReference type="ChEBI" id="CHEBI:15378"/>
        <dbReference type="ChEBI" id="CHEBI:29969"/>
        <dbReference type="ChEBI" id="CHEBI:57856"/>
        <dbReference type="ChEBI" id="CHEBI:59789"/>
        <dbReference type="ChEBI" id="CHEBI:61961"/>
        <dbReference type="EC" id="2.1.1.360"/>
    </reaction>
</comment>
<comment type="miscellaneous">
    <text evidence="11">In contrast to other lysine histone methyltransferases, it does not contain a SET domain, suggesting the existence of another mechanism for methylation of lysine residues of histones.</text>
</comment>
<dbReference type="EMBL" id="JBBXMP010000003">
    <property type="protein sequence ID" value="KAL0071679.1"/>
    <property type="molecule type" value="Genomic_DNA"/>
</dbReference>
<dbReference type="InterPro" id="IPR029063">
    <property type="entry name" value="SAM-dependent_MTases_sf"/>
</dbReference>
<reference evidence="13 14" key="1">
    <citation type="submission" date="2024-05" db="EMBL/GenBank/DDBJ databases">
        <title>A draft genome resource for the thread blight pathogen Marasmius tenuissimus strain MS-2.</title>
        <authorList>
            <person name="Yulfo-Soto G.E."/>
            <person name="Baruah I.K."/>
            <person name="Amoako-Attah I."/>
            <person name="Bukari Y."/>
            <person name="Meinhardt L.W."/>
            <person name="Bailey B.A."/>
            <person name="Cohen S.P."/>
        </authorList>
    </citation>
    <scope>NUCLEOTIDE SEQUENCE [LARGE SCALE GENOMIC DNA]</scope>
    <source>
        <strain evidence="13 14">MS-2</strain>
    </source>
</reference>
<organism evidence="13 14">
    <name type="scientific">Marasmius tenuissimus</name>
    <dbReference type="NCBI Taxonomy" id="585030"/>
    <lineage>
        <taxon>Eukaryota</taxon>
        <taxon>Fungi</taxon>
        <taxon>Dikarya</taxon>
        <taxon>Basidiomycota</taxon>
        <taxon>Agaricomycotina</taxon>
        <taxon>Agaricomycetes</taxon>
        <taxon>Agaricomycetidae</taxon>
        <taxon>Agaricales</taxon>
        <taxon>Marasmiineae</taxon>
        <taxon>Marasmiaceae</taxon>
        <taxon>Marasmius</taxon>
    </lineage>
</organism>
<dbReference type="PANTHER" id="PTHR21451">
    <property type="entry name" value="HISTONE H3 METHYLTRANSFERASE"/>
    <property type="match status" value="1"/>
</dbReference>
<comment type="caution">
    <text evidence="13">The sequence shown here is derived from an EMBL/GenBank/DDBJ whole genome shotgun (WGS) entry which is preliminary data.</text>
</comment>
<evidence type="ECO:0000256" key="1">
    <source>
        <dbReference type="ARBA" id="ARBA00004123"/>
    </source>
</evidence>
<evidence type="ECO:0000256" key="5">
    <source>
        <dbReference type="ARBA" id="ARBA00022679"/>
    </source>
</evidence>
<evidence type="ECO:0000256" key="3">
    <source>
        <dbReference type="ARBA" id="ARBA00020987"/>
    </source>
</evidence>
<keyword evidence="7 11" id="KW-0156">Chromatin regulator</keyword>
<dbReference type="CDD" id="cd02440">
    <property type="entry name" value="AdoMet_MTases"/>
    <property type="match status" value="1"/>
</dbReference>
<name>A0ABR3AFD3_9AGAR</name>
<dbReference type="PANTHER" id="PTHR21451:SF0">
    <property type="entry name" value="HISTONE-LYSINE N-METHYLTRANSFERASE, H3 LYSINE-79 SPECIFIC"/>
    <property type="match status" value="1"/>
</dbReference>
<dbReference type="InterPro" id="IPR025789">
    <property type="entry name" value="DOT1_dom"/>
</dbReference>
<evidence type="ECO:0000313" key="14">
    <source>
        <dbReference type="Proteomes" id="UP001437256"/>
    </source>
</evidence>
<sequence>MRSNSHYREHVYEQAFDSWTPPNQSIQIGHYRDDENLSDQNLPPQYPSGQIFSILDSTSAQTVQSSEPESDTARPIQFKHFRPANPSISLPLPVPDKVRFQIPATTNNIVPFASDLQKYGYDIPEEHIKSSFGIVAMNYRRYEPGPSPARYREHSLAEFHFSLVFKKDFDHYPRKIPVASVFLPGLRAHHQFALTKSKQKGNFQPIKEYYATVRACFSFCPDFTDDEAKEFVTELKSCVKTGDKKRFLAITDRVNNIFRVAVVLRPTTDILDCIFNQVYGRCVSSCLRILRRYAKTEETFGEFMPAFVDEILTEVVAITPKSVVLDLGCGVGQLLVQIVLENLCLGYGIEIREELVGIADEFLKQALLQAQLWGLAPGGMKVYCGDFTKDDRVPRLLEMSDLVIINNEKFGSELCQAVAMLLVEHMKSSCVVVVKKQLLEQSATRSGRRLKLGHGV</sequence>
<dbReference type="GO" id="GO:0140999">
    <property type="term" value="F:histone H3K4 trimethyltransferase activity"/>
    <property type="evidence" value="ECO:0007669"/>
    <property type="project" value="UniProtKB-EC"/>
</dbReference>
<proteinExistence type="inferred from homology"/>
<evidence type="ECO:0000259" key="12">
    <source>
        <dbReference type="PROSITE" id="PS51569"/>
    </source>
</evidence>
<evidence type="ECO:0000256" key="2">
    <source>
        <dbReference type="ARBA" id="ARBA00012190"/>
    </source>
</evidence>
<comment type="subcellular location">
    <subcellularLocation>
        <location evidence="1 11">Nucleus</location>
    </subcellularLocation>
</comment>
<gene>
    <name evidence="13" type="primary">DOT1_1</name>
    <name evidence="13" type="ORF">AAF712_001536</name>
</gene>
<evidence type="ECO:0000256" key="8">
    <source>
        <dbReference type="ARBA" id="ARBA00023242"/>
    </source>
</evidence>
<evidence type="ECO:0000313" key="13">
    <source>
        <dbReference type="EMBL" id="KAL0071679.1"/>
    </source>
</evidence>
<evidence type="ECO:0000256" key="10">
    <source>
        <dbReference type="ARBA" id="ARBA00047770"/>
    </source>
</evidence>
<evidence type="ECO:0000256" key="4">
    <source>
        <dbReference type="ARBA" id="ARBA00022603"/>
    </source>
</evidence>
<comment type="activity regulation">
    <text evidence="11">Ubiquitination of histone H2B to form H2BK123ub1 is required for efficient DOT1 methyltransferase activity on histone H3.</text>
</comment>
<dbReference type="Proteomes" id="UP001437256">
    <property type="component" value="Unassembled WGS sequence"/>
</dbReference>